<evidence type="ECO:0000256" key="2">
    <source>
        <dbReference type="ARBA" id="ARBA00022679"/>
    </source>
</evidence>
<keyword evidence="8" id="KW-1185">Reference proteome</keyword>
<proteinExistence type="inferred from homology"/>
<dbReference type="InterPro" id="IPR020616">
    <property type="entry name" value="Thiolase_N"/>
</dbReference>
<comment type="similarity">
    <text evidence="1 4">Belongs to the thiolase-like superfamily. Thiolase family.</text>
</comment>
<evidence type="ECO:0000313" key="7">
    <source>
        <dbReference type="EMBL" id="KAK2140521.1"/>
    </source>
</evidence>
<feature type="domain" description="Thiolase N-terminal" evidence="5">
    <location>
        <begin position="1"/>
        <end position="29"/>
    </location>
</feature>
<dbReference type="AlphaFoldDB" id="A0AAD9IT65"/>
<feature type="domain" description="Thiolase C-terminal" evidence="6">
    <location>
        <begin position="82"/>
        <end position="164"/>
    </location>
</feature>
<dbReference type="GO" id="GO:0005739">
    <property type="term" value="C:mitochondrion"/>
    <property type="evidence" value="ECO:0007669"/>
    <property type="project" value="TreeGrafter"/>
</dbReference>
<dbReference type="PANTHER" id="PTHR18919">
    <property type="entry name" value="ACETYL-COA C-ACYLTRANSFERASE"/>
    <property type="match status" value="1"/>
</dbReference>
<protein>
    <recommendedName>
        <fullName evidence="9">Thiolase</fullName>
    </recommendedName>
</protein>
<comment type="caution">
    <text evidence="7">The sequence shown here is derived from an EMBL/GenBank/DDBJ whole genome shotgun (WGS) entry which is preliminary data.</text>
</comment>
<dbReference type="InterPro" id="IPR016039">
    <property type="entry name" value="Thiolase-like"/>
</dbReference>
<dbReference type="Pfam" id="PF00108">
    <property type="entry name" value="Thiolase_N"/>
    <property type="match status" value="2"/>
</dbReference>
<dbReference type="Pfam" id="PF02803">
    <property type="entry name" value="Thiolase_C"/>
    <property type="match status" value="1"/>
</dbReference>
<dbReference type="Proteomes" id="UP001209878">
    <property type="component" value="Unassembled WGS sequence"/>
</dbReference>
<organism evidence="7 8">
    <name type="scientific">Ridgeia piscesae</name>
    <name type="common">Tubeworm</name>
    <dbReference type="NCBI Taxonomy" id="27915"/>
    <lineage>
        <taxon>Eukaryota</taxon>
        <taxon>Metazoa</taxon>
        <taxon>Spiralia</taxon>
        <taxon>Lophotrochozoa</taxon>
        <taxon>Annelida</taxon>
        <taxon>Polychaeta</taxon>
        <taxon>Sedentaria</taxon>
        <taxon>Canalipalpata</taxon>
        <taxon>Sabellida</taxon>
        <taxon>Siboglinidae</taxon>
        <taxon>Ridgeia</taxon>
    </lineage>
</organism>
<accession>A0AAD9IT65</accession>
<evidence type="ECO:0000259" key="6">
    <source>
        <dbReference type="Pfam" id="PF02803"/>
    </source>
</evidence>
<feature type="domain" description="Thiolase N-terminal" evidence="5">
    <location>
        <begin position="49"/>
        <end position="73"/>
    </location>
</feature>
<evidence type="ECO:0000256" key="4">
    <source>
        <dbReference type="RuleBase" id="RU003557"/>
    </source>
</evidence>
<dbReference type="GO" id="GO:0006635">
    <property type="term" value="P:fatty acid beta-oxidation"/>
    <property type="evidence" value="ECO:0007669"/>
    <property type="project" value="TreeGrafter"/>
</dbReference>
<dbReference type="Gene3D" id="3.40.47.10">
    <property type="match status" value="2"/>
</dbReference>
<sequence>GVCGEKCAAKYSISREAQDEFAIESYKKSGSGEGWRLSEGDCSCDSATEKGTITAANASSINDGACAVVLMTAAAADRLGLKSLARIVTFADAATAPVDFTITPSLVIPKVLEQAGVKSEDVALWEINEAFSVVSLVNMQLLGLDPSKVNIHGGAVSMGHPIGIREQESSPIPSQFGAQRGLQHLKGRRSLDHVRVIRTICVTHLISSLAQHSVLARDCHL</sequence>
<feature type="non-terminal residue" evidence="7">
    <location>
        <position position="221"/>
    </location>
</feature>
<evidence type="ECO:0008006" key="9">
    <source>
        <dbReference type="Google" id="ProtNLM"/>
    </source>
</evidence>
<evidence type="ECO:0000313" key="8">
    <source>
        <dbReference type="Proteomes" id="UP001209878"/>
    </source>
</evidence>
<reference evidence="7" key="1">
    <citation type="journal article" date="2023" name="Mol. Biol. Evol.">
        <title>Third-Generation Sequencing Reveals the Adaptive Role of the Epigenome in Three Deep-Sea Polychaetes.</title>
        <authorList>
            <person name="Perez M."/>
            <person name="Aroh O."/>
            <person name="Sun Y."/>
            <person name="Lan Y."/>
            <person name="Juniper S.K."/>
            <person name="Young C.R."/>
            <person name="Angers B."/>
            <person name="Qian P.Y."/>
        </authorList>
    </citation>
    <scope>NUCLEOTIDE SEQUENCE</scope>
    <source>
        <strain evidence="7">R07B-5</strain>
    </source>
</reference>
<evidence type="ECO:0000256" key="1">
    <source>
        <dbReference type="ARBA" id="ARBA00010982"/>
    </source>
</evidence>
<dbReference type="InterPro" id="IPR020617">
    <property type="entry name" value="Thiolase_C"/>
</dbReference>
<dbReference type="SUPFAM" id="SSF53901">
    <property type="entry name" value="Thiolase-like"/>
    <property type="match status" value="2"/>
</dbReference>
<evidence type="ECO:0000259" key="5">
    <source>
        <dbReference type="Pfam" id="PF00108"/>
    </source>
</evidence>
<dbReference type="EMBL" id="JAODUO010005721">
    <property type="protein sequence ID" value="KAK2140521.1"/>
    <property type="molecule type" value="Genomic_DNA"/>
</dbReference>
<evidence type="ECO:0000256" key="3">
    <source>
        <dbReference type="ARBA" id="ARBA00023315"/>
    </source>
</evidence>
<keyword evidence="2 4" id="KW-0808">Transferase</keyword>
<dbReference type="GO" id="GO:0003985">
    <property type="term" value="F:acetyl-CoA C-acetyltransferase activity"/>
    <property type="evidence" value="ECO:0007669"/>
    <property type="project" value="TreeGrafter"/>
</dbReference>
<keyword evidence="3 4" id="KW-0012">Acyltransferase</keyword>
<dbReference type="PANTHER" id="PTHR18919:SF156">
    <property type="entry name" value="ACETYL-COA ACETYLTRANSFERASE, MITOCHONDRIAL"/>
    <property type="match status" value="1"/>
</dbReference>
<gene>
    <name evidence="7" type="ORF">NP493_5728g00001</name>
</gene>
<name>A0AAD9IT65_RIDPI</name>